<keyword evidence="3" id="KW-0479">Metal-binding</keyword>
<dbReference type="InterPro" id="IPR002579">
    <property type="entry name" value="Met_Sox_Rdtase_MsrB_dom"/>
</dbReference>
<evidence type="ECO:0000256" key="5">
    <source>
        <dbReference type="ARBA" id="ARBA00023002"/>
    </source>
</evidence>
<keyword evidence="4" id="KW-0862">Zinc</keyword>
<dbReference type="AlphaFoldDB" id="A0A0G0YTR0"/>
<organism evidence="8 9">
    <name type="scientific">Candidatus Curtissbacteria bacterium GW2011_GWA2_41_24</name>
    <dbReference type="NCBI Taxonomy" id="1618411"/>
    <lineage>
        <taxon>Bacteria</taxon>
        <taxon>Candidatus Curtissiibacteriota</taxon>
    </lineage>
</organism>
<dbReference type="GO" id="GO:0006979">
    <property type="term" value="P:response to oxidative stress"/>
    <property type="evidence" value="ECO:0007669"/>
    <property type="project" value="InterPro"/>
</dbReference>
<dbReference type="PANTHER" id="PTHR46081:SF8">
    <property type="entry name" value="PEPTIDE METHIONINE SULFOXIDE REDUCTASE 2"/>
    <property type="match status" value="1"/>
</dbReference>
<evidence type="ECO:0000256" key="3">
    <source>
        <dbReference type="ARBA" id="ARBA00022723"/>
    </source>
</evidence>
<dbReference type="InterPro" id="IPR011057">
    <property type="entry name" value="Mss4-like_sf"/>
</dbReference>
<dbReference type="Gene3D" id="2.170.150.20">
    <property type="entry name" value="Peptide methionine sulfoxide reductase"/>
    <property type="match status" value="1"/>
</dbReference>
<dbReference type="Proteomes" id="UP000034493">
    <property type="component" value="Unassembled WGS sequence"/>
</dbReference>
<dbReference type="SUPFAM" id="SSF51316">
    <property type="entry name" value="Mss4-like"/>
    <property type="match status" value="1"/>
</dbReference>
<dbReference type="GO" id="GO:0046872">
    <property type="term" value="F:metal ion binding"/>
    <property type="evidence" value="ECO:0007669"/>
    <property type="project" value="UniProtKB-KW"/>
</dbReference>
<accession>A0A0G0YTR0</accession>
<keyword evidence="5" id="KW-0560">Oxidoreductase</keyword>
<reference evidence="8 9" key="1">
    <citation type="journal article" date="2015" name="Nature">
        <title>rRNA introns, odd ribosomes, and small enigmatic genomes across a large radiation of phyla.</title>
        <authorList>
            <person name="Brown C.T."/>
            <person name="Hug L.A."/>
            <person name="Thomas B.C."/>
            <person name="Sharon I."/>
            <person name="Castelle C.J."/>
            <person name="Singh A."/>
            <person name="Wilkins M.J."/>
            <person name="Williams K.H."/>
            <person name="Banfield J.F."/>
        </authorList>
    </citation>
    <scope>NUCLEOTIDE SEQUENCE [LARGE SCALE GENOMIC DNA]</scope>
</reference>
<name>A0A0G0YTR0_9BACT</name>
<dbReference type="EMBL" id="LCBC01000014">
    <property type="protein sequence ID" value="KKS03823.1"/>
    <property type="molecule type" value="Genomic_DNA"/>
</dbReference>
<comment type="catalytic activity">
    <reaction evidence="6">
        <text>L-methionyl-[protein] + [thioredoxin]-disulfide + H2O = L-methionyl-(R)-S-oxide-[protein] + [thioredoxin]-dithiol</text>
        <dbReference type="Rhea" id="RHEA:24164"/>
        <dbReference type="Rhea" id="RHEA-COMP:10698"/>
        <dbReference type="Rhea" id="RHEA-COMP:10700"/>
        <dbReference type="Rhea" id="RHEA-COMP:12313"/>
        <dbReference type="Rhea" id="RHEA-COMP:12314"/>
        <dbReference type="ChEBI" id="CHEBI:15377"/>
        <dbReference type="ChEBI" id="CHEBI:16044"/>
        <dbReference type="ChEBI" id="CHEBI:29950"/>
        <dbReference type="ChEBI" id="CHEBI:45764"/>
        <dbReference type="ChEBI" id="CHEBI:50058"/>
        <dbReference type="EC" id="1.8.4.12"/>
    </reaction>
</comment>
<dbReference type="PANTHER" id="PTHR46081">
    <property type="entry name" value="PEPTIDE METHIONINE SULFOXIDE REDUCTASE 2"/>
    <property type="match status" value="1"/>
</dbReference>
<dbReference type="NCBIfam" id="NF004036">
    <property type="entry name" value="PRK05508.1"/>
    <property type="match status" value="1"/>
</dbReference>
<dbReference type="NCBIfam" id="TIGR00357">
    <property type="entry name" value="peptide-methionine (R)-S-oxide reductase MsrB"/>
    <property type="match status" value="1"/>
</dbReference>
<evidence type="ECO:0000256" key="2">
    <source>
        <dbReference type="ARBA" id="ARBA00012499"/>
    </source>
</evidence>
<gene>
    <name evidence="8" type="ORF">UU56_C0014G0022</name>
</gene>
<sequence length="125" mass="14123">MKLNKLTSEEKRVIIDKSTEPPFSGKYDNFYKNGIYVCKQCDNPLFTSKAKFKSGCGWPSFDDHFPDSVKRLPDADGVRTEIVCAKCGGHLGHVFEGEGYTPKNTRHCINSISIKFLPKSNQLKF</sequence>
<dbReference type="InterPro" id="IPR028427">
    <property type="entry name" value="Met_Sox_Rdtase_MsrB"/>
</dbReference>
<feature type="domain" description="MsrB" evidence="7">
    <location>
        <begin position="1"/>
        <end position="119"/>
    </location>
</feature>
<dbReference type="PROSITE" id="PS51790">
    <property type="entry name" value="MSRB"/>
    <property type="match status" value="1"/>
</dbReference>
<proteinExistence type="predicted"/>
<dbReference type="GO" id="GO:0033743">
    <property type="term" value="F:peptide-methionine (R)-S-oxide reductase activity"/>
    <property type="evidence" value="ECO:0007669"/>
    <property type="project" value="UniProtKB-EC"/>
</dbReference>
<evidence type="ECO:0000313" key="9">
    <source>
        <dbReference type="Proteomes" id="UP000034493"/>
    </source>
</evidence>
<dbReference type="Pfam" id="PF01641">
    <property type="entry name" value="SelR"/>
    <property type="match status" value="1"/>
</dbReference>
<evidence type="ECO:0000256" key="4">
    <source>
        <dbReference type="ARBA" id="ARBA00022833"/>
    </source>
</evidence>
<evidence type="ECO:0000313" key="8">
    <source>
        <dbReference type="EMBL" id="KKS03823.1"/>
    </source>
</evidence>
<protein>
    <recommendedName>
        <fullName evidence="2">peptide-methionine (R)-S-oxide reductase</fullName>
        <ecNumber evidence="2">1.8.4.12</ecNumber>
    </recommendedName>
</protein>
<evidence type="ECO:0000256" key="1">
    <source>
        <dbReference type="ARBA" id="ARBA00001947"/>
    </source>
</evidence>
<comment type="cofactor">
    <cofactor evidence="1">
        <name>Zn(2+)</name>
        <dbReference type="ChEBI" id="CHEBI:29105"/>
    </cofactor>
</comment>
<evidence type="ECO:0000259" key="7">
    <source>
        <dbReference type="PROSITE" id="PS51790"/>
    </source>
</evidence>
<dbReference type="PATRIC" id="fig|1618411.3.peg.850"/>
<dbReference type="GO" id="GO:0030091">
    <property type="term" value="P:protein repair"/>
    <property type="evidence" value="ECO:0007669"/>
    <property type="project" value="InterPro"/>
</dbReference>
<dbReference type="EC" id="1.8.4.12" evidence="2"/>
<comment type="caution">
    <text evidence="8">The sequence shown here is derived from an EMBL/GenBank/DDBJ whole genome shotgun (WGS) entry which is preliminary data.</text>
</comment>
<evidence type="ECO:0000256" key="6">
    <source>
        <dbReference type="ARBA" id="ARBA00048488"/>
    </source>
</evidence>